<evidence type="ECO:0000313" key="1">
    <source>
        <dbReference type="EMBL" id="KAF5335118.1"/>
    </source>
</evidence>
<accession>A0A8H5C531</accession>
<protein>
    <submittedName>
        <fullName evidence="1">Uncharacterized protein</fullName>
    </submittedName>
</protein>
<reference evidence="1 2" key="1">
    <citation type="journal article" date="2020" name="ISME J.">
        <title>Uncovering the hidden diversity of litter-decomposition mechanisms in mushroom-forming fungi.</title>
        <authorList>
            <person name="Floudas D."/>
            <person name="Bentzer J."/>
            <person name="Ahren D."/>
            <person name="Johansson T."/>
            <person name="Persson P."/>
            <person name="Tunlid A."/>
        </authorList>
    </citation>
    <scope>NUCLEOTIDE SEQUENCE [LARGE SCALE GENOMIC DNA]</scope>
    <source>
        <strain evidence="1 2">CBS 175.51</strain>
    </source>
</reference>
<evidence type="ECO:0000313" key="2">
    <source>
        <dbReference type="Proteomes" id="UP000541558"/>
    </source>
</evidence>
<sequence length="107" mass="12051">MEKHVYRCEDSSLSSGGTIGADSLGPFRRRRRCEGLGPILDPWSWRLMKGYPLAAVASCPSRPRRRRRPRSLRVAWSFVVWKALQCVYRTVCAAESSNASLGLLVQV</sequence>
<organism evidence="1 2">
    <name type="scientific">Ephemerocybe angulata</name>
    <dbReference type="NCBI Taxonomy" id="980116"/>
    <lineage>
        <taxon>Eukaryota</taxon>
        <taxon>Fungi</taxon>
        <taxon>Dikarya</taxon>
        <taxon>Basidiomycota</taxon>
        <taxon>Agaricomycotina</taxon>
        <taxon>Agaricomycetes</taxon>
        <taxon>Agaricomycetidae</taxon>
        <taxon>Agaricales</taxon>
        <taxon>Agaricineae</taxon>
        <taxon>Psathyrellaceae</taxon>
        <taxon>Ephemerocybe</taxon>
    </lineage>
</organism>
<proteinExistence type="predicted"/>
<dbReference type="AlphaFoldDB" id="A0A8H5C531"/>
<keyword evidence="2" id="KW-1185">Reference proteome</keyword>
<comment type="caution">
    <text evidence="1">The sequence shown here is derived from an EMBL/GenBank/DDBJ whole genome shotgun (WGS) entry which is preliminary data.</text>
</comment>
<gene>
    <name evidence="1" type="ORF">D9611_010926</name>
</gene>
<name>A0A8H5C531_9AGAR</name>
<dbReference type="Proteomes" id="UP000541558">
    <property type="component" value="Unassembled WGS sequence"/>
</dbReference>
<dbReference type="EMBL" id="JAACJK010000064">
    <property type="protein sequence ID" value="KAF5335118.1"/>
    <property type="molecule type" value="Genomic_DNA"/>
</dbReference>